<keyword evidence="2" id="KW-1185">Reference proteome</keyword>
<dbReference type="EMBL" id="UGSO01000001">
    <property type="protein sequence ID" value="SUB16058.1"/>
    <property type="molecule type" value="Genomic_DNA"/>
</dbReference>
<name>A0A379AEQ3_ENTAG</name>
<accession>A0A379AEQ3</accession>
<reference evidence="1 2" key="1">
    <citation type="submission" date="2018-06" db="EMBL/GenBank/DDBJ databases">
        <authorList>
            <consortium name="Pathogen Informatics"/>
            <person name="Doyle S."/>
        </authorList>
    </citation>
    <scope>NUCLEOTIDE SEQUENCE [LARGE SCALE GENOMIC DNA]</scope>
    <source>
        <strain evidence="1 2">NCTC9381</strain>
    </source>
</reference>
<organism evidence="1 2">
    <name type="scientific">Enterobacter agglomerans</name>
    <name type="common">Erwinia herbicola</name>
    <name type="synonym">Pantoea agglomerans</name>
    <dbReference type="NCBI Taxonomy" id="549"/>
    <lineage>
        <taxon>Bacteria</taxon>
        <taxon>Pseudomonadati</taxon>
        <taxon>Pseudomonadota</taxon>
        <taxon>Gammaproteobacteria</taxon>
        <taxon>Enterobacterales</taxon>
        <taxon>Erwiniaceae</taxon>
        <taxon>Pantoea</taxon>
        <taxon>Pantoea agglomerans group</taxon>
    </lineage>
</organism>
<proteinExistence type="predicted"/>
<dbReference type="AlphaFoldDB" id="A0A379AEQ3"/>
<gene>
    <name evidence="1" type="ORF">NCTC9381_01957</name>
</gene>
<sequence>MLKPAVSSVTGFQPINVEIIIPQQAITVVLGNAIPGQGLLTVHGIKIRLTINNGA</sequence>
<protein>
    <submittedName>
        <fullName evidence="1">Uncharacterized protein</fullName>
    </submittedName>
</protein>
<evidence type="ECO:0000313" key="1">
    <source>
        <dbReference type="EMBL" id="SUB16058.1"/>
    </source>
</evidence>
<evidence type="ECO:0000313" key="2">
    <source>
        <dbReference type="Proteomes" id="UP000254640"/>
    </source>
</evidence>
<dbReference type="Proteomes" id="UP000254640">
    <property type="component" value="Unassembled WGS sequence"/>
</dbReference>